<organism evidence="11 12">
    <name type="scientific">Ogataea polymorpha</name>
    <dbReference type="NCBI Taxonomy" id="460523"/>
    <lineage>
        <taxon>Eukaryota</taxon>
        <taxon>Fungi</taxon>
        <taxon>Dikarya</taxon>
        <taxon>Ascomycota</taxon>
        <taxon>Saccharomycotina</taxon>
        <taxon>Pichiomycetes</taxon>
        <taxon>Pichiales</taxon>
        <taxon>Pichiaceae</taxon>
        <taxon>Ogataea</taxon>
    </lineage>
</organism>
<feature type="region of interest" description="Disordered" evidence="9">
    <location>
        <begin position="1"/>
        <end position="24"/>
    </location>
</feature>
<comment type="caution">
    <text evidence="11">The sequence shown here is derived from an EMBL/GenBank/DDBJ whole genome shotgun (WGS) entry which is preliminary data.</text>
</comment>
<evidence type="ECO:0000256" key="6">
    <source>
        <dbReference type="ARBA" id="ARBA00023034"/>
    </source>
</evidence>
<dbReference type="EMBL" id="JAEUBD010001540">
    <property type="protein sequence ID" value="KAH3659208.1"/>
    <property type="molecule type" value="Genomic_DNA"/>
</dbReference>
<protein>
    <recommendedName>
        <fullName evidence="3">Conserved oligomeric Golgi complex subunit 4</fullName>
    </recommendedName>
    <alternativeName>
        <fullName evidence="8">Component of oligomeric Golgi complex 4</fullName>
    </alternativeName>
</protein>
<keyword evidence="7" id="KW-0472">Membrane</keyword>
<gene>
    <name evidence="11" type="ORF">OGATHE_006091</name>
</gene>
<evidence type="ECO:0000256" key="8">
    <source>
        <dbReference type="ARBA" id="ARBA00031340"/>
    </source>
</evidence>
<dbReference type="InterPro" id="IPR048680">
    <property type="entry name" value="COG4_N"/>
</dbReference>
<feature type="domain" description="COG4 transport protein middle alpha-helical bundle" evidence="10">
    <location>
        <begin position="210"/>
        <end position="556"/>
    </location>
</feature>
<dbReference type="InterPro" id="IPR013167">
    <property type="entry name" value="COG4_M"/>
</dbReference>
<evidence type="ECO:0000256" key="4">
    <source>
        <dbReference type="ARBA" id="ARBA00022448"/>
    </source>
</evidence>
<evidence type="ECO:0000256" key="2">
    <source>
        <dbReference type="ARBA" id="ARBA00009215"/>
    </source>
</evidence>
<proteinExistence type="inferred from homology"/>
<dbReference type="GO" id="GO:0015031">
    <property type="term" value="P:protein transport"/>
    <property type="evidence" value="ECO:0007669"/>
    <property type="project" value="UniProtKB-KW"/>
</dbReference>
<dbReference type="SMART" id="SM00762">
    <property type="entry name" value="Cog4"/>
    <property type="match status" value="1"/>
</dbReference>
<dbReference type="PANTHER" id="PTHR24016:SF0">
    <property type="entry name" value="CONSERVED OLIGOMERIC GOLGI COMPLEX SUBUNIT 4"/>
    <property type="match status" value="1"/>
</dbReference>
<evidence type="ECO:0000256" key="5">
    <source>
        <dbReference type="ARBA" id="ARBA00022927"/>
    </source>
</evidence>
<reference evidence="11" key="1">
    <citation type="journal article" date="2021" name="Open Biol.">
        <title>Shared evolutionary footprints suggest mitochondrial oxidative damage underlies multiple complex I losses in fungi.</title>
        <authorList>
            <person name="Schikora-Tamarit M.A."/>
            <person name="Marcet-Houben M."/>
            <person name="Nosek J."/>
            <person name="Gabaldon T."/>
        </authorList>
    </citation>
    <scope>NUCLEOTIDE SEQUENCE</scope>
    <source>
        <strain evidence="11">NCAIM Y.01608</strain>
    </source>
</reference>
<dbReference type="PANTHER" id="PTHR24016">
    <property type="entry name" value="CONSERVED OLIGOMERIC GOLGI COMPLEX SUBUNIT 4"/>
    <property type="match status" value="1"/>
</dbReference>
<evidence type="ECO:0000256" key="7">
    <source>
        <dbReference type="ARBA" id="ARBA00023136"/>
    </source>
</evidence>
<reference evidence="11" key="2">
    <citation type="submission" date="2021-01" db="EMBL/GenBank/DDBJ databases">
        <authorList>
            <person name="Schikora-Tamarit M.A."/>
        </authorList>
    </citation>
    <scope>NUCLEOTIDE SEQUENCE</scope>
    <source>
        <strain evidence="11">NCAIM Y.01608</strain>
    </source>
</reference>
<comment type="subcellular location">
    <subcellularLocation>
        <location evidence="1">Golgi apparatus membrane</location>
        <topology evidence="1">Peripheral membrane protein</topology>
    </subcellularLocation>
</comment>
<dbReference type="Pfam" id="PF20663">
    <property type="entry name" value="COG4_N"/>
    <property type="match status" value="1"/>
</dbReference>
<evidence type="ECO:0000256" key="3">
    <source>
        <dbReference type="ARBA" id="ARBA00020975"/>
    </source>
</evidence>
<feature type="compositionally biased region" description="Polar residues" evidence="9">
    <location>
        <begin position="580"/>
        <end position="599"/>
    </location>
</feature>
<evidence type="ECO:0000313" key="11">
    <source>
        <dbReference type="EMBL" id="KAH3659208.1"/>
    </source>
</evidence>
<keyword evidence="12" id="KW-1185">Reference proteome</keyword>
<evidence type="ECO:0000313" key="12">
    <source>
        <dbReference type="Proteomes" id="UP000788993"/>
    </source>
</evidence>
<evidence type="ECO:0000256" key="9">
    <source>
        <dbReference type="SAM" id="MobiDB-lite"/>
    </source>
</evidence>
<dbReference type="InterPro" id="IPR048684">
    <property type="entry name" value="COG4_C"/>
</dbReference>
<accession>A0A9P8SXR5</accession>
<dbReference type="GO" id="GO:0000139">
    <property type="term" value="C:Golgi membrane"/>
    <property type="evidence" value="ECO:0007669"/>
    <property type="project" value="UniProtKB-SubCell"/>
</dbReference>
<evidence type="ECO:0000256" key="1">
    <source>
        <dbReference type="ARBA" id="ARBA00004395"/>
    </source>
</evidence>
<keyword evidence="5" id="KW-0653">Protein transport</keyword>
<comment type="similarity">
    <text evidence="2">Belongs to the COG4 family.</text>
</comment>
<name>A0A9P8SXR5_9ASCO</name>
<dbReference type="AlphaFoldDB" id="A0A9P8SXR5"/>
<keyword evidence="4" id="KW-0813">Transport</keyword>
<dbReference type="Gene3D" id="1.20.58.1970">
    <property type="match status" value="1"/>
</dbReference>
<keyword evidence="6" id="KW-0333">Golgi apparatus</keyword>
<dbReference type="Proteomes" id="UP000788993">
    <property type="component" value="Unassembled WGS sequence"/>
</dbReference>
<sequence>MSTQTTAYLDTKAGTASSSGQKVTNGQDITAASIPSKEDIQLELLKLEKSLQQATSLHQLVRLLRQIDSKQQQLDYILHRFTNKQYVAHGSSIRALEISRVELSTTLSHSRSLKKIMENASALSSKITERVRLLDSEKSKIKATKDYVENVRTLKYEVQKADVAIKQQDWLAAASSINAVRNLPPGLIDDEFVEFIVPTSDLPEMPSVLLDSWISELNDIFLSEFNEAAAKKDVQRLTYFFQLFPLIGKSDVGLSCYSRFICNIISDQSRTNLRSVQGKDVHSSFYAQVLFQLYQTIADIVHQHSRIITKYYGKNVLPKVLSAIQTECDLQSGLIFDTFWDANNLDRAISDITNYGYPILVGSILSNVQTDEELQDDNVVISLSEVSSLIDELSAMLNHWAMYCKFFVVSWNDASDTANHANAVYPQPLLLSTFMEKIHKKITRSFDQLCTFAIRRTIEKAFLLENLPDITPQLQLCVRYLASATKANASTNQSLLSLTPEDPPVTSMVEDITISLNLIMLQTITTGEFFTIKNMMSNTRRILENDFLNIMKRKLTDSQPRANSVLLTAQAIQSLHTNSRTNLPINQKGGSSNLMTPRSGTPPIGGKDINSGNLFMKSATSALNAAINLSGVETETSDKLQQFVIVLNSISVFQQYLDKLSNNLVTRLENDNLLIVDDQEFSQVRASMERDPNTDIQLRVDLNNREGTEDNPSVRDRLKSVVMTLSTSFIEKSDVVLKENIKTIFNQNFRAKLSRMVNDVLKETDYLISSDILALSSTSEVMLNFIKEWNSLIIPYLTIFTRANFQALIQLVVSNLASAMENKIWAMERKCNELGAAKLEKDVSTIISEVTKYDYSLRDNFIRITQIVMMLGLDDDDEVEELNDLEWALTPAERSRARNLRIDRK</sequence>
<evidence type="ECO:0000259" key="10">
    <source>
        <dbReference type="SMART" id="SM00762"/>
    </source>
</evidence>
<feature type="region of interest" description="Disordered" evidence="9">
    <location>
        <begin position="580"/>
        <end position="609"/>
    </location>
</feature>
<dbReference type="Pfam" id="PF20662">
    <property type="entry name" value="COG4_C"/>
    <property type="match status" value="1"/>
</dbReference>
<dbReference type="Pfam" id="PF08318">
    <property type="entry name" value="COG4_m"/>
    <property type="match status" value="1"/>
</dbReference>
<dbReference type="InterPro" id="IPR048682">
    <property type="entry name" value="COG4"/>
</dbReference>